<dbReference type="EMBL" id="JAVDVX010000009">
    <property type="protein sequence ID" value="MDR7091995.1"/>
    <property type="molecule type" value="Genomic_DNA"/>
</dbReference>
<dbReference type="SUPFAM" id="SSF46785">
    <property type="entry name" value="Winged helix' DNA-binding domain"/>
    <property type="match status" value="1"/>
</dbReference>
<name>A0ABU1V3I2_9GAMM</name>
<evidence type="ECO:0000313" key="1">
    <source>
        <dbReference type="EMBL" id="MDR7091995.1"/>
    </source>
</evidence>
<proteinExistence type="predicted"/>
<organism evidence="1 2">
    <name type="scientific">Cellvibrio fibrivorans</name>
    <dbReference type="NCBI Taxonomy" id="126350"/>
    <lineage>
        <taxon>Bacteria</taxon>
        <taxon>Pseudomonadati</taxon>
        <taxon>Pseudomonadota</taxon>
        <taxon>Gammaproteobacteria</taxon>
        <taxon>Cellvibrionales</taxon>
        <taxon>Cellvibrionaceae</taxon>
        <taxon>Cellvibrio</taxon>
    </lineage>
</organism>
<dbReference type="Gene3D" id="3.30.420.40">
    <property type="match status" value="2"/>
</dbReference>
<dbReference type="GO" id="GO:0016301">
    <property type="term" value="F:kinase activity"/>
    <property type="evidence" value="ECO:0007669"/>
    <property type="project" value="UniProtKB-KW"/>
</dbReference>
<dbReference type="SUPFAM" id="SSF53067">
    <property type="entry name" value="Actin-like ATPase domain"/>
    <property type="match status" value="1"/>
</dbReference>
<dbReference type="InterPro" id="IPR036390">
    <property type="entry name" value="WH_DNA-bd_sf"/>
</dbReference>
<dbReference type="Pfam" id="PF00480">
    <property type="entry name" value="ROK"/>
    <property type="match status" value="1"/>
</dbReference>
<dbReference type="PANTHER" id="PTHR18964">
    <property type="entry name" value="ROK (REPRESSOR, ORF, KINASE) FAMILY"/>
    <property type="match status" value="1"/>
</dbReference>
<evidence type="ECO:0000313" key="2">
    <source>
        <dbReference type="Proteomes" id="UP001253595"/>
    </source>
</evidence>
<dbReference type="PANTHER" id="PTHR18964:SF169">
    <property type="entry name" value="N-ACETYLMANNOSAMINE KINASE"/>
    <property type="match status" value="1"/>
</dbReference>
<dbReference type="Gene3D" id="1.10.10.10">
    <property type="entry name" value="Winged helix-like DNA-binding domain superfamily/Winged helix DNA-binding domain"/>
    <property type="match status" value="1"/>
</dbReference>
<reference evidence="1 2" key="1">
    <citation type="submission" date="2023-07" db="EMBL/GenBank/DDBJ databases">
        <title>Sorghum-associated microbial communities from plants grown in Nebraska, USA.</title>
        <authorList>
            <person name="Schachtman D."/>
        </authorList>
    </citation>
    <scope>NUCLEOTIDE SEQUENCE [LARGE SCALE GENOMIC DNA]</scope>
    <source>
        <strain evidence="1 2">BE190</strain>
    </source>
</reference>
<sequence>MSKGSNSSGLRRYNERVLISELRRLGLASKFELAKLANLTPQAVTRIIDDLEQADLVVQRGKVQRGLGQPSTMYALNPKGAFSIGVNAGRNDIQILLMDFCGNVMSKVAHEFTLPDPDFLIDKVVQGVNYLQGSLAPALQPRIVGVGLAMPWFMGAWQRELNMDDELAQRWNAFNPREQLVGKIHLPVFVENDCSAAAAAELKLGCGNSINNFLYIFIGTFVGGGVILHGELESGVHGNAGALASMPVTPSALDTVPPVTGPFETLANRVSIYALRRHLNARGFPINNISQLSSLLPAAQAALDEWIEDAIDAFSFVIFSATGVLDLEAIVLDANLPRDLVQVLVDKLAERVNLLTPTGVLAPQVLIGSIGQDARAIGGAILPFYANFSPDKNVMLSGD</sequence>
<keyword evidence="2" id="KW-1185">Reference proteome</keyword>
<keyword evidence="1" id="KW-0808">Transferase</keyword>
<dbReference type="RefSeq" id="WP_310075870.1">
    <property type="nucleotide sequence ID" value="NZ_JAVDVX010000009.1"/>
</dbReference>
<accession>A0ABU1V3I2</accession>
<dbReference type="Proteomes" id="UP001253595">
    <property type="component" value="Unassembled WGS sequence"/>
</dbReference>
<dbReference type="InterPro" id="IPR000600">
    <property type="entry name" value="ROK"/>
</dbReference>
<protein>
    <submittedName>
        <fullName evidence="1">NBD/HSP70 family sugar kinase</fullName>
    </submittedName>
</protein>
<dbReference type="InterPro" id="IPR043129">
    <property type="entry name" value="ATPase_NBD"/>
</dbReference>
<dbReference type="InterPro" id="IPR036388">
    <property type="entry name" value="WH-like_DNA-bd_sf"/>
</dbReference>
<keyword evidence="1" id="KW-0418">Kinase</keyword>
<comment type="caution">
    <text evidence="1">The sequence shown here is derived from an EMBL/GenBank/DDBJ whole genome shotgun (WGS) entry which is preliminary data.</text>
</comment>
<gene>
    <name evidence="1" type="ORF">J2X05_004033</name>
</gene>